<dbReference type="OrthoDB" id="67027at2759"/>
<dbReference type="GO" id="GO:0004525">
    <property type="term" value="F:ribonuclease III activity"/>
    <property type="evidence" value="ECO:0007669"/>
    <property type="project" value="InterPro"/>
</dbReference>
<evidence type="ECO:0000313" key="11">
    <source>
        <dbReference type="EMBL" id="KAG0259740.1"/>
    </source>
</evidence>
<evidence type="ECO:0000256" key="1">
    <source>
        <dbReference type="ARBA" id="ARBA00004173"/>
    </source>
</evidence>
<dbReference type="PROSITE" id="PS50142">
    <property type="entry name" value="RNASE_3_2"/>
    <property type="match status" value="1"/>
</dbReference>
<dbReference type="Proteomes" id="UP000807716">
    <property type="component" value="Unassembled WGS sequence"/>
</dbReference>
<reference evidence="11" key="1">
    <citation type="journal article" date="2020" name="Fungal Divers.">
        <title>Resolving the Mortierellaceae phylogeny through synthesis of multi-gene phylogenetics and phylogenomics.</title>
        <authorList>
            <person name="Vandepol N."/>
            <person name="Liber J."/>
            <person name="Desiro A."/>
            <person name="Na H."/>
            <person name="Kennedy M."/>
            <person name="Barry K."/>
            <person name="Grigoriev I.V."/>
            <person name="Miller A.N."/>
            <person name="O'Donnell K."/>
            <person name="Stajich J.E."/>
            <person name="Bonito G."/>
        </authorList>
    </citation>
    <scope>NUCLEOTIDE SEQUENCE</scope>
    <source>
        <strain evidence="11">BC1065</strain>
    </source>
</reference>
<evidence type="ECO:0000259" key="10">
    <source>
        <dbReference type="PROSITE" id="PS50142"/>
    </source>
</evidence>
<dbReference type="CDD" id="cd00593">
    <property type="entry name" value="RIBOc"/>
    <property type="match status" value="1"/>
</dbReference>
<keyword evidence="5" id="KW-0687">Ribonucleoprotein</keyword>
<dbReference type="InterPro" id="IPR014720">
    <property type="entry name" value="dsRBD_dom"/>
</dbReference>
<dbReference type="AlphaFoldDB" id="A0A9P6Q6K0"/>
<evidence type="ECO:0000259" key="9">
    <source>
        <dbReference type="PROSITE" id="PS50137"/>
    </source>
</evidence>
<dbReference type="Gene3D" id="3.30.160.20">
    <property type="match status" value="1"/>
</dbReference>
<dbReference type="GO" id="GO:0003725">
    <property type="term" value="F:double-stranded RNA binding"/>
    <property type="evidence" value="ECO:0007669"/>
    <property type="project" value="InterPro"/>
</dbReference>
<evidence type="ECO:0000256" key="8">
    <source>
        <dbReference type="PROSITE-ProRule" id="PRU00266"/>
    </source>
</evidence>
<keyword evidence="4" id="KW-0496">Mitochondrion</keyword>
<evidence type="ECO:0000256" key="3">
    <source>
        <dbReference type="ARBA" id="ARBA00022980"/>
    </source>
</evidence>
<comment type="caution">
    <text evidence="11">The sequence shown here is derived from an EMBL/GenBank/DDBJ whole genome shotgun (WGS) entry which is preliminary data.</text>
</comment>
<evidence type="ECO:0000256" key="5">
    <source>
        <dbReference type="ARBA" id="ARBA00023274"/>
    </source>
</evidence>
<dbReference type="GO" id="GO:0003735">
    <property type="term" value="F:structural constituent of ribosome"/>
    <property type="evidence" value="ECO:0007669"/>
    <property type="project" value="TreeGrafter"/>
</dbReference>
<dbReference type="PANTHER" id="PTHR11207">
    <property type="entry name" value="RIBONUCLEASE III"/>
    <property type="match status" value="1"/>
</dbReference>
<dbReference type="SUPFAM" id="SSF69065">
    <property type="entry name" value="RNase III domain-like"/>
    <property type="match status" value="1"/>
</dbReference>
<evidence type="ECO:0000256" key="2">
    <source>
        <dbReference type="ARBA" id="ARBA00022884"/>
    </source>
</evidence>
<evidence type="ECO:0000256" key="6">
    <source>
        <dbReference type="ARBA" id="ARBA00024034"/>
    </source>
</evidence>
<evidence type="ECO:0000313" key="12">
    <source>
        <dbReference type="Proteomes" id="UP000807716"/>
    </source>
</evidence>
<evidence type="ECO:0000256" key="4">
    <source>
        <dbReference type="ARBA" id="ARBA00023128"/>
    </source>
</evidence>
<dbReference type="SMART" id="SM00535">
    <property type="entry name" value="RIBOc"/>
    <property type="match status" value="1"/>
</dbReference>
<dbReference type="CDD" id="cd19873">
    <property type="entry name" value="DSRM_MRPL3_like"/>
    <property type="match status" value="1"/>
</dbReference>
<organism evidence="11 12">
    <name type="scientific">Actinomortierella ambigua</name>
    <dbReference type="NCBI Taxonomy" id="1343610"/>
    <lineage>
        <taxon>Eukaryota</taxon>
        <taxon>Fungi</taxon>
        <taxon>Fungi incertae sedis</taxon>
        <taxon>Mucoromycota</taxon>
        <taxon>Mortierellomycotina</taxon>
        <taxon>Mortierellomycetes</taxon>
        <taxon>Mortierellales</taxon>
        <taxon>Mortierellaceae</taxon>
        <taxon>Actinomortierella</taxon>
    </lineage>
</organism>
<keyword evidence="3" id="KW-0689">Ribosomal protein</keyword>
<dbReference type="InterPro" id="IPR044444">
    <property type="entry name" value="Ribosomal_mL44_DSRM_metazoa"/>
</dbReference>
<gene>
    <name evidence="11" type="ORF">DFQ27_003918</name>
</gene>
<name>A0A9P6Q6K0_9FUNG</name>
<dbReference type="GO" id="GO:0006396">
    <property type="term" value="P:RNA processing"/>
    <property type="evidence" value="ECO:0007669"/>
    <property type="project" value="InterPro"/>
</dbReference>
<dbReference type="InterPro" id="IPR044443">
    <property type="entry name" value="Ribosomal_mL44_DSRM_fung"/>
</dbReference>
<dbReference type="SUPFAM" id="SSF54768">
    <property type="entry name" value="dsRNA-binding domain-like"/>
    <property type="match status" value="1"/>
</dbReference>
<proteinExistence type="inferred from homology"/>
<dbReference type="EMBL" id="JAAAJB010000273">
    <property type="protein sequence ID" value="KAG0259740.1"/>
    <property type="molecule type" value="Genomic_DNA"/>
</dbReference>
<dbReference type="GO" id="GO:0005739">
    <property type="term" value="C:mitochondrion"/>
    <property type="evidence" value="ECO:0007669"/>
    <property type="project" value="TreeGrafter"/>
</dbReference>
<dbReference type="InterPro" id="IPR036389">
    <property type="entry name" value="RNase_III_sf"/>
</dbReference>
<dbReference type="Pfam" id="PF22892">
    <property type="entry name" value="DSRM_MRPL44"/>
    <property type="match status" value="1"/>
</dbReference>
<feature type="domain" description="DRBM" evidence="9">
    <location>
        <begin position="218"/>
        <end position="288"/>
    </location>
</feature>
<sequence>MAAAVRSTAPLLLARSGLRVAAQRVCAPAIATRAFRVDVKPTKQDTVIEKDQKTIRIEAPLPAVSAFGHRLGLNKLKDQSLLMRIVTHPSYERPGVQTNECLDVLGGKVLNMYVAEYLNAKYPKLPTKLLKEAVTLYTWNNTLSMMAKEFGVQDVARWVKSKPDTGYQISPKTVYSSVVKAMIGAIYVDQGPAAARKFVHAHSLSRELDLAKLIKIDEPKLYLSFLMKRLGRERPVARLMSETGRLSNAPVFVVGVYSGTEKMGEGYGSSLKMAEHRANMDALTKYYMEEHKDFDLPSDTDAGKAYTPKKFGDSEIIV</sequence>
<feature type="domain" description="RNase III" evidence="10">
    <location>
        <begin position="64"/>
        <end position="191"/>
    </location>
</feature>
<keyword evidence="2 8" id="KW-0694">RNA-binding</keyword>
<keyword evidence="12" id="KW-1185">Reference proteome</keyword>
<evidence type="ECO:0000256" key="7">
    <source>
        <dbReference type="ARBA" id="ARBA00035187"/>
    </source>
</evidence>
<dbReference type="InterPro" id="IPR000999">
    <property type="entry name" value="RNase_III_dom"/>
</dbReference>
<accession>A0A9P6Q6K0</accession>
<comment type="similarity">
    <text evidence="6">Belongs to the ribonuclease III family. Mitochondrion-specific ribosomal protein mL44 subfamily.</text>
</comment>
<protein>
    <recommendedName>
        <fullName evidence="7">Large ribosomal subunit protein mL44</fullName>
    </recommendedName>
</protein>
<dbReference type="Pfam" id="PF14622">
    <property type="entry name" value="Ribonucleas_3_3"/>
    <property type="match status" value="1"/>
</dbReference>
<dbReference type="Gene3D" id="1.10.1520.10">
    <property type="entry name" value="Ribonuclease III domain"/>
    <property type="match status" value="2"/>
</dbReference>
<comment type="subcellular location">
    <subcellularLocation>
        <location evidence="1">Mitochondrion</location>
    </subcellularLocation>
</comment>
<dbReference type="PANTHER" id="PTHR11207:SF32">
    <property type="entry name" value="LARGE RIBOSOMAL SUBUNIT PROTEIN ML44"/>
    <property type="match status" value="1"/>
</dbReference>
<dbReference type="PROSITE" id="PS50137">
    <property type="entry name" value="DS_RBD"/>
    <property type="match status" value="1"/>
</dbReference>